<comment type="similarity">
    <text evidence="1">Belongs to the saccharopine dehydrogenase family.</text>
</comment>
<dbReference type="PANTHER" id="PTHR12286:SF5">
    <property type="entry name" value="SACCHAROPINE DEHYDROGENASE-LIKE OXIDOREDUCTASE"/>
    <property type="match status" value="1"/>
</dbReference>
<dbReference type="Proteomes" id="UP000094020">
    <property type="component" value="Chromosome 8"/>
</dbReference>
<sequence>MAPANKPSSKPTLIIYGATSFTARQLLAYLDNHPDKASFEFILAGRNQEKLESTNVKLSYPREIVACQLNDEDGVKSLVEKGDVVVNLAGPFRWHNAEALIRECVKTGKHYVDLCGESSWLATDIIPRYNDLAIKSKSCIIPSCGFDSIPSDLTLYLAHKTLQAKYPELTINDSQSFFKIKGGSMSGGTIQSMYAVAELPKDKRRSGEYDCIPSDGMIIKSNSTIPKLIYKLEIPNKQKRFGSFFFMYPYNRTIIRRTQYLSNLFSLNENVNENEIPKYGKIMKYEESMETGNGKLGSSFISFCLFFLFGLFYSSKFIRNICSYFLPKAGEGVSDEQLFKASYIVENLSSSTSLPNGKNVKVITTFKGQGDPGYLNTCYLLAESALSLVLSKDQLPTPAKKGGMLTPSIAMGDILIDRLNKSGKFEISSEILVLDTDKKID</sequence>
<dbReference type="KEGG" id="kpin:30173372"/>
<proteinExistence type="inferred from homology"/>
<evidence type="ECO:0000256" key="1">
    <source>
        <dbReference type="ARBA" id="ARBA00038048"/>
    </source>
</evidence>
<evidence type="ECO:0000259" key="2">
    <source>
        <dbReference type="Pfam" id="PF03435"/>
    </source>
</evidence>
<dbReference type="SUPFAM" id="SSF51735">
    <property type="entry name" value="NAD(P)-binding Rossmann-fold domains"/>
    <property type="match status" value="1"/>
</dbReference>
<dbReference type="GO" id="GO:0005811">
    <property type="term" value="C:lipid droplet"/>
    <property type="evidence" value="ECO:0007669"/>
    <property type="project" value="TreeGrafter"/>
</dbReference>
<reference evidence="3" key="1">
    <citation type="submission" date="2013-07" db="EMBL/GenBank/DDBJ databases">
        <authorList>
            <consortium name="The Broad Institute Genome Sequencing Platform"/>
            <person name="Cuomo C."/>
            <person name="Litvintseva A."/>
            <person name="Chen Y."/>
            <person name="Heitman J."/>
            <person name="Sun S."/>
            <person name="Springer D."/>
            <person name="Dromer F."/>
            <person name="Young S.K."/>
            <person name="Zeng Q."/>
            <person name="Gargeya S."/>
            <person name="Fitzgerald M."/>
            <person name="Abouelleil A."/>
            <person name="Alvarado L."/>
            <person name="Berlin A.M."/>
            <person name="Chapman S.B."/>
            <person name="Dewar J."/>
            <person name="Goldberg J."/>
            <person name="Griggs A."/>
            <person name="Gujja S."/>
            <person name="Hansen M."/>
            <person name="Howarth C."/>
            <person name="Imamovic A."/>
            <person name="Larimer J."/>
            <person name="McCowan C."/>
            <person name="Murphy C."/>
            <person name="Pearson M."/>
            <person name="Priest M."/>
            <person name="Roberts A."/>
            <person name="Saif S."/>
            <person name="Shea T."/>
            <person name="Sykes S."/>
            <person name="Wortman J."/>
            <person name="Nusbaum C."/>
            <person name="Birren B."/>
        </authorList>
    </citation>
    <scope>NUCLEOTIDE SEQUENCE</scope>
    <source>
        <strain evidence="3">CBS 10737</strain>
    </source>
</reference>
<dbReference type="GeneID" id="30173372"/>
<evidence type="ECO:0000313" key="4">
    <source>
        <dbReference type="Proteomes" id="UP000094020"/>
    </source>
</evidence>
<evidence type="ECO:0000313" key="3">
    <source>
        <dbReference type="EMBL" id="WWC72216.1"/>
    </source>
</evidence>
<dbReference type="RefSeq" id="XP_070059367.1">
    <property type="nucleotide sequence ID" value="XM_070203266.1"/>
</dbReference>
<dbReference type="InterPro" id="IPR051276">
    <property type="entry name" value="Saccharopine_DH-like_oxidrdct"/>
</dbReference>
<dbReference type="EMBL" id="CP144526">
    <property type="protein sequence ID" value="WWC72216.1"/>
    <property type="molecule type" value="Genomic_DNA"/>
</dbReference>
<dbReference type="GO" id="GO:0005886">
    <property type="term" value="C:plasma membrane"/>
    <property type="evidence" value="ECO:0007669"/>
    <property type="project" value="TreeGrafter"/>
</dbReference>
<dbReference type="Gene3D" id="3.40.50.720">
    <property type="entry name" value="NAD(P)-binding Rossmann-like Domain"/>
    <property type="match status" value="1"/>
</dbReference>
<feature type="domain" description="Saccharopine dehydrogenase NADP binding" evidence="2">
    <location>
        <begin position="14"/>
        <end position="116"/>
    </location>
</feature>
<dbReference type="AlphaFoldDB" id="A0AAJ8MRX7"/>
<reference evidence="3" key="2">
    <citation type="submission" date="2024-02" db="EMBL/GenBank/DDBJ databases">
        <title>Comparative genomics of Cryptococcus and Kwoniella reveals pathogenesis evolution and contrasting modes of karyotype evolution via chromosome fusion or intercentromeric recombination.</title>
        <authorList>
            <person name="Coelho M.A."/>
            <person name="David-Palma M."/>
            <person name="Shea T."/>
            <person name="Bowers K."/>
            <person name="McGinley-Smith S."/>
            <person name="Mohammad A.W."/>
            <person name="Gnirke A."/>
            <person name="Yurkov A.M."/>
            <person name="Nowrousian M."/>
            <person name="Sun S."/>
            <person name="Cuomo C.A."/>
            <person name="Heitman J."/>
        </authorList>
    </citation>
    <scope>NUCLEOTIDE SEQUENCE</scope>
    <source>
        <strain evidence="3">CBS 10737</strain>
    </source>
</reference>
<gene>
    <name evidence="3" type="ORF">I206_106178</name>
</gene>
<dbReference type="GO" id="GO:0005739">
    <property type="term" value="C:mitochondrion"/>
    <property type="evidence" value="ECO:0007669"/>
    <property type="project" value="TreeGrafter"/>
</dbReference>
<dbReference type="Pfam" id="PF03435">
    <property type="entry name" value="Sacchrp_dh_NADP"/>
    <property type="match status" value="1"/>
</dbReference>
<accession>A0AAJ8MRX7</accession>
<keyword evidence="4" id="KW-1185">Reference proteome</keyword>
<dbReference type="InterPro" id="IPR005097">
    <property type="entry name" value="Sacchrp_dh_NADP-bd"/>
</dbReference>
<dbReference type="PANTHER" id="PTHR12286">
    <property type="entry name" value="SACCHAROPINE DEHYDROGENASE-LIKE OXIDOREDUCTASE"/>
    <property type="match status" value="1"/>
</dbReference>
<protein>
    <recommendedName>
        <fullName evidence="2">Saccharopine dehydrogenase NADP binding domain-containing protein</fullName>
    </recommendedName>
</protein>
<name>A0AAJ8MRX7_9TREE</name>
<dbReference type="GO" id="GO:0009247">
    <property type="term" value="P:glycolipid biosynthetic process"/>
    <property type="evidence" value="ECO:0007669"/>
    <property type="project" value="TreeGrafter"/>
</dbReference>
<dbReference type="InterPro" id="IPR036291">
    <property type="entry name" value="NAD(P)-bd_dom_sf"/>
</dbReference>
<organism evidence="3 4">
    <name type="scientific">Kwoniella pini CBS 10737</name>
    <dbReference type="NCBI Taxonomy" id="1296096"/>
    <lineage>
        <taxon>Eukaryota</taxon>
        <taxon>Fungi</taxon>
        <taxon>Dikarya</taxon>
        <taxon>Basidiomycota</taxon>
        <taxon>Agaricomycotina</taxon>
        <taxon>Tremellomycetes</taxon>
        <taxon>Tremellales</taxon>
        <taxon>Cryptococcaceae</taxon>
        <taxon>Kwoniella</taxon>
    </lineage>
</organism>